<dbReference type="EMBL" id="AP024483">
    <property type="protein sequence ID" value="BCS82618.1"/>
    <property type="molecule type" value="Genomic_DNA"/>
</dbReference>
<dbReference type="RefSeq" id="YP_010841226.1">
    <property type="nucleotide sequence ID" value="NC_079139.1"/>
</dbReference>
<proteinExistence type="predicted"/>
<name>A0ABM7NR28_9VIRU</name>
<dbReference type="Proteomes" id="UP001321479">
    <property type="component" value="Segment"/>
</dbReference>
<organism evidence="1 2">
    <name type="scientific">Cotonvirus japonicus</name>
    <dbReference type="NCBI Taxonomy" id="2811091"/>
    <lineage>
        <taxon>Viruses</taxon>
        <taxon>Varidnaviria</taxon>
        <taxon>Bamfordvirae</taxon>
        <taxon>Nucleocytoviricota</taxon>
        <taxon>Megaviricetes</taxon>
        <taxon>Imitervirales</taxon>
        <taxon>Mimiviridae</taxon>
        <taxon>Megamimivirinae</taxon>
        <taxon>Cotonvirus</taxon>
        <taxon>Cotonvirus japonicum</taxon>
    </lineage>
</organism>
<evidence type="ECO:0000313" key="2">
    <source>
        <dbReference type="Proteomes" id="UP001321479"/>
    </source>
</evidence>
<protein>
    <submittedName>
        <fullName evidence="1">Uncharacterized protein</fullName>
    </submittedName>
</protein>
<keyword evidence="2" id="KW-1185">Reference proteome</keyword>
<evidence type="ECO:0000313" key="1">
    <source>
        <dbReference type="EMBL" id="BCS82618.1"/>
    </source>
</evidence>
<accession>A0ABM7NR28</accession>
<sequence>MNMYGLCYVKCTDGIAIYENTMECLVVNSDIYKIINQAICIIGKHNVYDLDESPFLLNKKATTHNLRIFHVDNIRTHKIRGLLGKCSARIIREIDYDIVLKKIYQLTNLNIHIKRIHDVVKYLTFCKKYDNIDELTKAMFIHHDKNKFNELISKSENYIDRFLPTHVSPMIILNIPVDKDLEMEYNWTIKKCLVNYLETKNYYVGVILTSREGGVPFKINSSNINEAKYELVIFNKKFIDGIISGIKQMENFQTNDKYSIIKNYVKNLNLKSIMGNKYLSLAKFHVTNYLYDYFRVDEANFNTKSINRLYYMSYNFVKEFSHEHELNKILYQDRPNYIDNDFDDSSFD</sequence>
<reference evidence="1 2" key="1">
    <citation type="submission" date="2021-02" db="EMBL/GenBank/DDBJ databases">
        <title>Cotonvirus japonicus, which uses Golgi apparatus of host cells for its virion factory, phylogenetically links tailed tupanvirus and icosahedral mimivirus.</title>
        <authorList>
            <person name="Takahashi H."/>
            <person name="Fukaya S."/>
            <person name="Song C."/>
            <person name="Murata K."/>
            <person name="Takemura M."/>
        </authorList>
    </citation>
    <scope>NUCLEOTIDE SEQUENCE [LARGE SCALE GENOMIC DNA]</scope>
</reference>
<dbReference type="GeneID" id="80557823"/>